<dbReference type="InterPro" id="IPR036890">
    <property type="entry name" value="HATPase_C_sf"/>
</dbReference>
<dbReference type="RefSeq" id="WP_344462246.1">
    <property type="nucleotide sequence ID" value="NZ_BAAANT010000006.1"/>
</dbReference>
<name>A0ABP5KSH3_9ACTN</name>
<dbReference type="Gene3D" id="3.30.565.10">
    <property type="entry name" value="Histidine kinase-like ATPase, C-terminal domain"/>
    <property type="match status" value="1"/>
</dbReference>
<reference evidence="4" key="1">
    <citation type="journal article" date="2019" name="Int. J. Syst. Evol. Microbiol.">
        <title>The Global Catalogue of Microorganisms (GCM) 10K type strain sequencing project: providing services to taxonomists for standard genome sequencing and annotation.</title>
        <authorList>
            <consortium name="The Broad Institute Genomics Platform"/>
            <consortium name="The Broad Institute Genome Sequencing Center for Infectious Disease"/>
            <person name="Wu L."/>
            <person name="Ma J."/>
        </authorList>
    </citation>
    <scope>NUCLEOTIDE SEQUENCE [LARGE SCALE GENOMIC DNA]</scope>
    <source>
        <strain evidence="4">JCM 14560</strain>
    </source>
</reference>
<keyword evidence="3" id="KW-0067">ATP-binding</keyword>
<evidence type="ECO:0000256" key="1">
    <source>
        <dbReference type="ARBA" id="ARBA00022527"/>
    </source>
</evidence>
<dbReference type="GO" id="GO:0005524">
    <property type="term" value="F:ATP binding"/>
    <property type="evidence" value="ECO:0007669"/>
    <property type="project" value="UniProtKB-KW"/>
</dbReference>
<dbReference type="InterPro" id="IPR050267">
    <property type="entry name" value="Anti-sigma-factor_SerPK"/>
</dbReference>
<dbReference type="Pfam" id="PF13581">
    <property type="entry name" value="HATPase_c_2"/>
    <property type="match status" value="1"/>
</dbReference>
<evidence type="ECO:0000259" key="2">
    <source>
        <dbReference type="Pfam" id="PF13581"/>
    </source>
</evidence>
<feature type="domain" description="Histidine kinase/HSP90-like ATPase" evidence="2">
    <location>
        <begin position="63"/>
        <end position="154"/>
    </location>
</feature>
<dbReference type="InterPro" id="IPR003594">
    <property type="entry name" value="HATPase_dom"/>
</dbReference>
<dbReference type="EMBL" id="BAAANT010000006">
    <property type="protein sequence ID" value="GAA2136412.1"/>
    <property type="molecule type" value="Genomic_DNA"/>
</dbReference>
<keyword evidence="4" id="KW-1185">Reference proteome</keyword>
<dbReference type="SUPFAM" id="SSF55874">
    <property type="entry name" value="ATPase domain of HSP90 chaperone/DNA topoisomerase II/histidine kinase"/>
    <property type="match status" value="1"/>
</dbReference>
<proteinExistence type="predicted"/>
<keyword evidence="1" id="KW-0723">Serine/threonine-protein kinase</keyword>
<keyword evidence="1" id="KW-0418">Kinase</keyword>
<evidence type="ECO:0000313" key="4">
    <source>
        <dbReference type="Proteomes" id="UP001422759"/>
    </source>
</evidence>
<comment type="caution">
    <text evidence="3">The sequence shown here is derived from an EMBL/GenBank/DDBJ whole genome shotgun (WGS) entry which is preliminary data.</text>
</comment>
<keyword evidence="1" id="KW-0808">Transferase</keyword>
<sequence>MEGPSVSRTVPPGLPVHGQRRSLHLAGVRGQVARGRDFTRQALADWRWLPGHGRSGSGSGTGAGTGSEAVDDVLLLVSELLANAALHGCGPRSLLLDATAERLRIEVTDGSPALPSPRLPHQPGRPSGHGLFIVQRLSDRWGATPDAEGKTVWVEIAASRLVPPVRPGRWLPDPDLQTGHKYM</sequence>
<accession>A0ABP5KSH3</accession>
<dbReference type="Proteomes" id="UP001422759">
    <property type="component" value="Unassembled WGS sequence"/>
</dbReference>
<dbReference type="PANTHER" id="PTHR35526">
    <property type="entry name" value="ANTI-SIGMA-F FACTOR RSBW-RELATED"/>
    <property type="match status" value="1"/>
</dbReference>
<organism evidence="3 4">
    <name type="scientific">Kitasatospora kazusensis</name>
    <dbReference type="NCBI Taxonomy" id="407974"/>
    <lineage>
        <taxon>Bacteria</taxon>
        <taxon>Bacillati</taxon>
        <taxon>Actinomycetota</taxon>
        <taxon>Actinomycetes</taxon>
        <taxon>Kitasatosporales</taxon>
        <taxon>Streptomycetaceae</taxon>
        <taxon>Kitasatospora</taxon>
    </lineage>
</organism>
<evidence type="ECO:0000313" key="3">
    <source>
        <dbReference type="EMBL" id="GAA2136412.1"/>
    </source>
</evidence>
<dbReference type="CDD" id="cd16936">
    <property type="entry name" value="HATPase_RsbW-like"/>
    <property type="match status" value="1"/>
</dbReference>
<keyword evidence="3" id="KW-0547">Nucleotide-binding</keyword>
<dbReference type="PANTHER" id="PTHR35526:SF3">
    <property type="entry name" value="ANTI-SIGMA-F FACTOR RSBW"/>
    <property type="match status" value="1"/>
</dbReference>
<gene>
    <name evidence="3" type="ORF">GCM10009760_15920</name>
</gene>
<protein>
    <submittedName>
        <fullName evidence="3">ATP-binding protein</fullName>
    </submittedName>
</protein>